<dbReference type="RefSeq" id="WP_060673943.1">
    <property type="nucleotide sequence ID" value="NZ_LIXZ01000017.1"/>
</dbReference>
<gene>
    <name evidence="1" type="ORF">AM506_17450</name>
</gene>
<proteinExistence type="predicted"/>
<name>A0A0P6VZB7_9BACI</name>
<dbReference type="EMBL" id="LIXZ01000017">
    <property type="protein sequence ID" value="KPL58308.1"/>
    <property type="molecule type" value="Genomic_DNA"/>
</dbReference>
<protein>
    <submittedName>
        <fullName evidence="1">Uncharacterized protein</fullName>
    </submittedName>
</protein>
<evidence type="ECO:0000313" key="1">
    <source>
        <dbReference type="EMBL" id="KPL58308.1"/>
    </source>
</evidence>
<organism evidence="1 2">
    <name type="scientific">Rossellomorea vietnamensis</name>
    <dbReference type="NCBI Taxonomy" id="218284"/>
    <lineage>
        <taxon>Bacteria</taxon>
        <taxon>Bacillati</taxon>
        <taxon>Bacillota</taxon>
        <taxon>Bacilli</taxon>
        <taxon>Bacillales</taxon>
        <taxon>Bacillaceae</taxon>
        <taxon>Rossellomorea</taxon>
    </lineage>
</organism>
<reference evidence="1 2" key="1">
    <citation type="submission" date="2015-08" db="EMBL/GenBank/DDBJ databases">
        <title>Draft Genome Sequence of Bacillus vietnamensis UCD-SED5.</title>
        <authorList>
            <person name="Lee R.D."/>
            <person name="Jospin G."/>
            <person name="Lang J.M."/>
            <person name="Coil D.A."/>
            <person name="Eisen J.A."/>
        </authorList>
    </citation>
    <scope>NUCLEOTIDE SEQUENCE [LARGE SCALE GENOMIC DNA]</scope>
    <source>
        <strain evidence="1 2">UCD-SED5</strain>
    </source>
</reference>
<accession>A0A0P6VZB7</accession>
<dbReference type="Proteomes" id="UP000050398">
    <property type="component" value="Unassembled WGS sequence"/>
</dbReference>
<comment type="caution">
    <text evidence="1">The sequence shown here is derived from an EMBL/GenBank/DDBJ whole genome shotgun (WGS) entry which is preliminary data.</text>
</comment>
<sequence length="262" mass="30124">MNSFKTKIGEHIINLTLDTNRFISFFSKTFTPIKNEDRDLPSHLNVYIESGFGNSFVNYDVSITDHSEYIQYHRQDYLIKVDPQFTRAQIFAHDELALKHALMNVYSAFILHHNWGLLIHSSCAIENHKAHLFAGHSGAGKSTAAKLSSPRPLLSDEATLVKVTKDSITIYDSPFRSEQEGSGDQAPVPLSSIQLLFQSKQIERLQLVKSEAYIQLIDKVFYWKRNGEEVTRIMKMLKTIVNQVPVYNLKFQKNNKFWELIS</sequence>
<dbReference type="PATRIC" id="fig|218284.4.peg.1710"/>
<dbReference type="OrthoDB" id="116421at2"/>
<evidence type="ECO:0000313" key="2">
    <source>
        <dbReference type="Proteomes" id="UP000050398"/>
    </source>
</evidence>
<dbReference type="AlphaFoldDB" id="A0A0P6VZB7"/>